<dbReference type="PROSITE" id="PS51257">
    <property type="entry name" value="PROKAR_LIPOPROTEIN"/>
    <property type="match status" value="1"/>
</dbReference>
<evidence type="ECO:0000313" key="2">
    <source>
        <dbReference type="Proteomes" id="UP000829999"/>
    </source>
</evidence>
<dbReference type="GeneID" id="118277146"/>
<evidence type="ECO:0000256" key="1">
    <source>
        <dbReference type="SAM" id="SignalP"/>
    </source>
</evidence>
<accession>A0A9R0DFX6</accession>
<gene>
    <name evidence="3" type="primary">LOC118277146</name>
</gene>
<sequence length="147" mass="16545">MMKSFIIIAVLSALAACHGAAVPPSEADMFSSFIQEQMYPNSTVEYNEEDQNITFSKGEVGEDQILLLTREIHVPAEPGKTQYANLIHRSPANIRITRVRWRYGKLEKPADMGIEGMETRVVHISYTSFEGDGIHVFLEVFGRIVEN</sequence>
<dbReference type="Proteomes" id="UP000829999">
    <property type="component" value="Chromosome 10"/>
</dbReference>
<feature type="signal peptide" evidence="1">
    <location>
        <begin position="1"/>
        <end position="21"/>
    </location>
</feature>
<dbReference type="AlphaFoldDB" id="A0A9R0DFX6"/>
<keyword evidence="2" id="KW-1185">Reference proteome</keyword>
<dbReference type="RefSeq" id="XP_035451744.2">
    <property type="nucleotide sequence ID" value="XM_035595851.2"/>
</dbReference>
<protein>
    <submittedName>
        <fullName evidence="3">Uncharacterized protein LOC118277146 isoform X1</fullName>
    </submittedName>
</protein>
<keyword evidence="1" id="KW-0732">Signal</keyword>
<feature type="chain" id="PRO_5040259022" evidence="1">
    <location>
        <begin position="22"/>
        <end position="147"/>
    </location>
</feature>
<reference evidence="3" key="1">
    <citation type="submission" date="2025-08" db="UniProtKB">
        <authorList>
            <consortium name="RefSeq"/>
        </authorList>
    </citation>
    <scope>IDENTIFICATION</scope>
    <source>
        <tissue evidence="3">Whole larval tissue</tissue>
    </source>
</reference>
<proteinExistence type="predicted"/>
<evidence type="ECO:0000313" key="3">
    <source>
        <dbReference type="RefSeq" id="XP_035451744.2"/>
    </source>
</evidence>
<organism evidence="2 3">
    <name type="scientific">Spodoptera frugiperda</name>
    <name type="common">Fall armyworm</name>
    <dbReference type="NCBI Taxonomy" id="7108"/>
    <lineage>
        <taxon>Eukaryota</taxon>
        <taxon>Metazoa</taxon>
        <taxon>Ecdysozoa</taxon>
        <taxon>Arthropoda</taxon>
        <taxon>Hexapoda</taxon>
        <taxon>Insecta</taxon>
        <taxon>Pterygota</taxon>
        <taxon>Neoptera</taxon>
        <taxon>Endopterygota</taxon>
        <taxon>Lepidoptera</taxon>
        <taxon>Glossata</taxon>
        <taxon>Ditrysia</taxon>
        <taxon>Noctuoidea</taxon>
        <taxon>Noctuidae</taxon>
        <taxon>Amphipyrinae</taxon>
        <taxon>Spodoptera</taxon>
    </lineage>
</organism>
<name>A0A9R0DFX6_SPOFR</name>